<evidence type="ECO:0000313" key="1">
    <source>
        <dbReference type="EMBL" id="RGU58653.1"/>
    </source>
</evidence>
<dbReference type="AlphaFoldDB" id="A0A412TXY7"/>
<accession>A0A412TXY7</accession>
<dbReference type="RefSeq" id="WP_087393929.1">
    <property type="nucleotide sequence ID" value="NZ_JADNDE010000199.1"/>
</dbReference>
<dbReference type="EMBL" id="QRYC01000002">
    <property type="protein sequence ID" value="RGU58653.1"/>
    <property type="molecule type" value="Genomic_DNA"/>
</dbReference>
<reference evidence="1 2" key="1">
    <citation type="submission" date="2018-08" db="EMBL/GenBank/DDBJ databases">
        <title>A genome reference for cultivated species of the human gut microbiota.</title>
        <authorList>
            <person name="Zou Y."/>
            <person name="Xue W."/>
            <person name="Luo G."/>
        </authorList>
    </citation>
    <scope>NUCLEOTIDE SEQUENCE [LARGE SCALE GENOMIC DNA]</scope>
    <source>
        <strain evidence="1 2">AF16-14</strain>
    </source>
</reference>
<name>A0A412TXY7_9BACT</name>
<sequence>MNTIFAVRSLGIDPGNGQEIFVKQDGSQTYIWDADDKVPCGVTDPKMWGNLNSMLRYRGWSLNMVFSYTYGGYIYNQTLIDKVENVDPWFNADKRVLYDRWKEAGDDVFFKSVTNRTTTKASSRFVQKENSLTCRSVNLNYEMNGGWIEKKLGLEYLSVGVYAEDVFKVSTIKQERGVAYPFARKYSLSLTARF</sequence>
<dbReference type="Proteomes" id="UP000284243">
    <property type="component" value="Unassembled WGS sequence"/>
</dbReference>
<comment type="caution">
    <text evidence="1">The sequence shown here is derived from an EMBL/GenBank/DDBJ whole genome shotgun (WGS) entry which is preliminary data.</text>
</comment>
<protein>
    <recommendedName>
        <fullName evidence="3">TonB-dependent receptor</fullName>
    </recommendedName>
</protein>
<gene>
    <name evidence="1" type="ORF">DWW57_02780</name>
</gene>
<evidence type="ECO:0000313" key="2">
    <source>
        <dbReference type="Proteomes" id="UP000284243"/>
    </source>
</evidence>
<evidence type="ECO:0008006" key="3">
    <source>
        <dbReference type="Google" id="ProtNLM"/>
    </source>
</evidence>
<proteinExistence type="predicted"/>
<organism evidence="1 2">
    <name type="scientific">Odoribacter splanchnicus</name>
    <dbReference type="NCBI Taxonomy" id="28118"/>
    <lineage>
        <taxon>Bacteria</taxon>
        <taxon>Pseudomonadati</taxon>
        <taxon>Bacteroidota</taxon>
        <taxon>Bacteroidia</taxon>
        <taxon>Bacteroidales</taxon>
        <taxon>Odoribacteraceae</taxon>
        <taxon>Odoribacter</taxon>
    </lineage>
</organism>